<evidence type="ECO:0000313" key="1">
    <source>
        <dbReference type="EMBL" id="EAL70137.1"/>
    </source>
</evidence>
<dbReference type="InParanoid" id="Q86HP7"/>
<dbReference type="EMBL" id="AAFI02000012">
    <property type="protein sequence ID" value="EAL70137.1"/>
    <property type="molecule type" value="Genomic_DNA"/>
</dbReference>
<gene>
    <name evidence="1" type="ORF">DDB_G0274489</name>
</gene>
<evidence type="ECO:0000313" key="2">
    <source>
        <dbReference type="Proteomes" id="UP000002195"/>
    </source>
</evidence>
<organism evidence="1 2">
    <name type="scientific">Dictyostelium discoideum</name>
    <name type="common">Social amoeba</name>
    <dbReference type="NCBI Taxonomy" id="44689"/>
    <lineage>
        <taxon>Eukaryota</taxon>
        <taxon>Amoebozoa</taxon>
        <taxon>Evosea</taxon>
        <taxon>Eumycetozoa</taxon>
        <taxon>Dictyostelia</taxon>
        <taxon>Dictyosteliales</taxon>
        <taxon>Dictyosteliaceae</taxon>
        <taxon>Dictyostelium</taxon>
    </lineage>
</organism>
<dbReference type="GeneID" id="8619556"/>
<dbReference type="RefSeq" id="XP_644126.1">
    <property type="nucleotide sequence ID" value="XM_639034.1"/>
</dbReference>
<dbReference type="HOGENOM" id="CLU_118323_0_0_1"/>
<protein>
    <submittedName>
        <fullName evidence="1">Uncharacterized protein</fullName>
    </submittedName>
</protein>
<sequence length="200" mass="22819">MSNNKKKEEEKEKEEEIIFKENEKEFLKSLERAEPIGKGLKYLKQYEKELLDSGELKNITHRGSSSVWLEALSSIPIKGKINVYRPMGDIECKFLIDNGFLPDTQPYQAIIEGSNGRQYANKYLTGKKWTDTNPSTIVEFTCPIELIEHCKSIQTKIEDGALSIGLGSKAGNTLPFFNESLKSNQTTFRIVKIKREIPKK</sequence>
<dbReference type="SMR" id="Q86HP7"/>
<dbReference type="KEGG" id="ddi:DDB_G0274489"/>
<dbReference type="eggNOG" id="ENOG502S29U">
    <property type="taxonomic scope" value="Eukaryota"/>
</dbReference>
<proteinExistence type="predicted"/>
<dbReference type="VEuPathDB" id="AmoebaDB:DDB_G0274489"/>
<dbReference type="AlphaFoldDB" id="Q86HP7"/>
<dbReference type="OMA" id="VYRPMGD"/>
<name>Q86HP7_DICDI</name>
<reference evidence="1 2" key="1">
    <citation type="journal article" date="2005" name="Nature">
        <title>The genome of the social amoeba Dictyostelium discoideum.</title>
        <authorList>
            <consortium name="The Dictyostelium discoideum Sequencing Consortium"/>
            <person name="Eichinger L."/>
            <person name="Pachebat J.A."/>
            <person name="Glockner G."/>
            <person name="Rajandream M.A."/>
            <person name="Sucgang R."/>
            <person name="Berriman M."/>
            <person name="Song J."/>
            <person name="Olsen R."/>
            <person name="Szafranski K."/>
            <person name="Xu Q."/>
            <person name="Tunggal B."/>
            <person name="Kummerfeld S."/>
            <person name="Madera M."/>
            <person name="Konfortov B.A."/>
            <person name="Rivero F."/>
            <person name="Bankier A.T."/>
            <person name="Lehmann R."/>
            <person name="Hamlin N."/>
            <person name="Davies R."/>
            <person name="Gaudet P."/>
            <person name="Fey P."/>
            <person name="Pilcher K."/>
            <person name="Chen G."/>
            <person name="Saunders D."/>
            <person name="Sodergren E."/>
            <person name="Davis P."/>
            <person name="Kerhornou A."/>
            <person name="Nie X."/>
            <person name="Hall N."/>
            <person name="Anjard C."/>
            <person name="Hemphill L."/>
            <person name="Bason N."/>
            <person name="Farbrother P."/>
            <person name="Desany B."/>
            <person name="Just E."/>
            <person name="Morio T."/>
            <person name="Rost R."/>
            <person name="Churcher C."/>
            <person name="Cooper J."/>
            <person name="Haydock S."/>
            <person name="van Driessche N."/>
            <person name="Cronin A."/>
            <person name="Goodhead I."/>
            <person name="Muzny D."/>
            <person name="Mourier T."/>
            <person name="Pain A."/>
            <person name="Lu M."/>
            <person name="Harper D."/>
            <person name="Lindsay R."/>
            <person name="Hauser H."/>
            <person name="James K."/>
            <person name="Quiles M."/>
            <person name="Madan Babu M."/>
            <person name="Saito T."/>
            <person name="Buchrieser C."/>
            <person name="Wardroper A."/>
            <person name="Felder M."/>
            <person name="Thangavelu M."/>
            <person name="Johnson D."/>
            <person name="Knights A."/>
            <person name="Loulseged H."/>
            <person name="Mungall K."/>
            <person name="Oliver K."/>
            <person name="Price C."/>
            <person name="Quail M.A."/>
            <person name="Urushihara H."/>
            <person name="Hernandez J."/>
            <person name="Rabbinowitsch E."/>
            <person name="Steffen D."/>
            <person name="Sanders M."/>
            <person name="Ma J."/>
            <person name="Kohara Y."/>
            <person name="Sharp S."/>
            <person name="Simmonds M."/>
            <person name="Spiegler S."/>
            <person name="Tivey A."/>
            <person name="Sugano S."/>
            <person name="White B."/>
            <person name="Walker D."/>
            <person name="Woodward J."/>
            <person name="Winckler T."/>
            <person name="Tanaka Y."/>
            <person name="Shaulsky G."/>
            <person name="Schleicher M."/>
            <person name="Weinstock G."/>
            <person name="Rosenthal A."/>
            <person name="Cox E.C."/>
            <person name="Chisholm R.L."/>
            <person name="Gibbs R."/>
            <person name="Loomis W.F."/>
            <person name="Platzer M."/>
            <person name="Kay R.R."/>
            <person name="Williams J."/>
            <person name="Dear P.H."/>
            <person name="Noegel A.A."/>
            <person name="Barrell B."/>
            <person name="Kuspa A."/>
        </authorList>
    </citation>
    <scope>NUCLEOTIDE SEQUENCE [LARGE SCALE GENOMIC DNA]</scope>
    <source>
        <strain evidence="1 2">AX4</strain>
    </source>
</reference>
<accession>Q556E6</accession>
<keyword evidence="2" id="KW-1185">Reference proteome</keyword>
<accession>Q86HP7</accession>
<comment type="caution">
    <text evidence="1">The sequence shown here is derived from an EMBL/GenBank/DDBJ whole genome shotgun (WGS) entry which is preliminary data.</text>
</comment>
<dbReference type="dictyBase" id="DDB_G0274489"/>
<dbReference type="FunCoup" id="Q86HP7">
    <property type="interactions" value="744"/>
</dbReference>
<dbReference type="Proteomes" id="UP000002195">
    <property type="component" value="Unassembled WGS sequence"/>
</dbReference>
<dbReference type="PaxDb" id="44689-DDB0167701"/>